<proteinExistence type="predicted"/>
<accession>A0A915EGX9</accession>
<dbReference type="Proteomes" id="UP000887574">
    <property type="component" value="Unplaced"/>
</dbReference>
<organism evidence="1 2">
    <name type="scientific">Ditylenchus dipsaci</name>
    <dbReference type="NCBI Taxonomy" id="166011"/>
    <lineage>
        <taxon>Eukaryota</taxon>
        <taxon>Metazoa</taxon>
        <taxon>Ecdysozoa</taxon>
        <taxon>Nematoda</taxon>
        <taxon>Chromadorea</taxon>
        <taxon>Rhabditida</taxon>
        <taxon>Tylenchina</taxon>
        <taxon>Tylenchomorpha</taxon>
        <taxon>Sphaerularioidea</taxon>
        <taxon>Anguinidae</taxon>
        <taxon>Anguininae</taxon>
        <taxon>Ditylenchus</taxon>
    </lineage>
</organism>
<reference evidence="2" key="1">
    <citation type="submission" date="2022-11" db="UniProtKB">
        <authorList>
            <consortium name="WormBaseParasite"/>
        </authorList>
    </citation>
    <scope>IDENTIFICATION</scope>
</reference>
<dbReference type="AlphaFoldDB" id="A0A915EGX9"/>
<protein>
    <submittedName>
        <fullName evidence="2">Uncharacterized protein</fullName>
    </submittedName>
</protein>
<dbReference type="WBParaSite" id="jg5934">
    <property type="protein sequence ID" value="jg5934"/>
    <property type="gene ID" value="jg5934"/>
</dbReference>
<keyword evidence="1" id="KW-1185">Reference proteome</keyword>
<evidence type="ECO:0000313" key="2">
    <source>
        <dbReference type="WBParaSite" id="jg5934"/>
    </source>
</evidence>
<sequence length="109" mass="12020">MKKEEKSQRVGNGVRTTLCKQLLKIVVDWQPSEQSENSGSTEGSVLDRLLGEIDEEEKQKRQVETGTYSGAESWISEILKQGIAVQAASKTPVDALKYCTNLLLSVGLH</sequence>
<evidence type="ECO:0000313" key="1">
    <source>
        <dbReference type="Proteomes" id="UP000887574"/>
    </source>
</evidence>
<name>A0A915EGX9_9BILA</name>